<reference evidence="1 2" key="1">
    <citation type="submission" date="2019-12" db="EMBL/GenBank/DDBJ databases">
        <title>Full genome sequence of a Bacillus safensis strain isolated from commercially available natto in Indonesia.</title>
        <authorList>
            <person name="Yoshida M."/>
            <person name="Uomi M."/>
            <person name="Waturangi D."/>
            <person name="Ekaputri J.J."/>
            <person name="Setiamarga D.H.E."/>
        </authorList>
    </citation>
    <scope>NUCLEOTIDE SEQUENCE [LARGE SCALE GENOMIC DNA]</scope>
    <source>
        <strain evidence="1 2">IDN1</strain>
    </source>
</reference>
<dbReference type="EMBL" id="AP021906">
    <property type="protein sequence ID" value="BBP88801.1"/>
    <property type="molecule type" value="Genomic_DNA"/>
</dbReference>
<organism evidence="1 2">
    <name type="scientific">Bacillus safensis</name>
    <dbReference type="NCBI Taxonomy" id="561879"/>
    <lineage>
        <taxon>Bacteria</taxon>
        <taxon>Bacillati</taxon>
        <taxon>Bacillota</taxon>
        <taxon>Bacilli</taxon>
        <taxon>Bacillales</taxon>
        <taxon>Bacillaceae</taxon>
        <taxon>Bacillus</taxon>
    </lineage>
</organism>
<name>A0A5S9M789_BACIA</name>
<protein>
    <submittedName>
        <fullName evidence="1">Uncharacterized protein</fullName>
    </submittedName>
</protein>
<dbReference type="Proteomes" id="UP000464658">
    <property type="component" value="Chromosome"/>
</dbReference>
<accession>A0A5S9M789</accession>
<evidence type="ECO:0000313" key="1">
    <source>
        <dbReference type="EMBL" id="BBP88801.1"/>
    </source>
</evidence>
<gene>
    <name evidence="1" type="ORF">BsIDN1_24190</name>
</gene>
<proteinExistence type="predicted"/>
<dbReference type="AlphaFoldDB" id="A0A5S9M789"/>
<sequence>MPAVSLSAEQLVLLMPLTLMQFHHQLDGFNRKKAALTLGKTFIKQYHAVETASDLVALFQPSVKE</sequence>
<evidence type="ECO:0000313" key="2">
    <source>
        <dbReference type="Proteomes" id="UP000464658"/>
    </source>
</evidence>